<keyword evidence="2" id="KW-1185">Reference proteome</keyword>
<reference evidence="1" key="1">
    <citation type="submission" date="2022-10" db="EMBL/GenBank/DDBJ databases">
        <title>Complete Genome of Trichothecium roseum strain YXFP-22015, a Plant Pathogen Isolated from Citrus.</title>
        <authorList>
            <person name="Wang Y."/>
            <person name="Zhu L."/>
        </authorList>
    </citation>
    <scope>NUCLEOTIDE SEQUENCE</scope>
    <source>
        <strain evidence="1">YXFP-22015</strain>
    </source>
</reference>
<sequence length="306" mass="33057">MASTKLLVLGTALASLASAKQPLSQVLSKRDDPYPFCDPAENPNCILEGRYLVPILDWAGKDGPGDAAYNQYLPTSPYTLDEWTNGQWPSACKSWGVDADHFVASDFKIYNVTYPEQCADSPWVICYHTRAPVSLDDVATALSRIPVRMRQSASTYMVYSHDNPDYNGAIGTLAADGLIVGRSDYYFTTSLIHEHGHAVDSNLVGVDGGAFSNTGDWMDTINADYCAVSAYGAGSPGEDFAEASRAVILDNIFPGGLEAFSDNNVNLTQISNQVSKVKELGGDFYVPGGQCDPAKKKEFPPLIAQE</sequence>
<evidence type="ECO:0000313" key="1">
    <source>
        <dbReference type="EMBL" id="KAI9904944.1"/>
    </source>
</evidence>
<gene>
    <name evidence="1" type="ORF">N3K66_001473</name>
</gene>
<name>A0ACC0VEV7_9HYPO</name>
<proteinExistence type="predicted"/>
<evidence type="ECO:0000313" key="2">
    <source>
        <dbReference type="Proteomes" id="UP001163324"/>
    </source>
</evidence>
<accession>A0ACC0VEV7</accession>
<dbReference type="EMBL" id="CM047940">
    <property type="protein sequence ID" value="KAI9904944.1"/>
    <property type="molecule type" value="Genomic_DNA"/>
</dbReference>
<comment type="caution">
    <text evidence="1">The sequence shown here is derived from an EMBL/GenBank/DDBJ whole genome shotgun (WGS) entry which is preliminary data.</text>
</comment>
<organism evidence="1 2">
    <name type="scientific">Trichothecium roseum</name>
    <dbReference type="NCBI Taxonomy" id="47278"/>
    <lineage>
        <taxon>Eukaryota</taxon>
        <taxon>Fungi</taxon>
        <taxon>Dikarya</taxon>
        <taxon>Ascomycota</taxon>
        <taxon>Pezizomycotina</taxon>
        <taxon>Sordariomycetes</taxon>
        <taxon>Hypocreomycetidae</taxon>
        <taxon>Hypocreales</taxon>
        <taxon>Hypocreales incertae sedis</taxon>
        <taxon>Trichothecium</taxon>
    </lineage>
</organism>
<protein>
    <submittedName>
        <fullName evidence="1">Uncharacterized protein</fullName>
    </submittedName>
</protein>
<dbReference type="Proteomes" id="UP001163324">
    <property type="component" value="Chromosome 1"/>
</dbReference>